<dbReference type="Proteomes" id="UP000887540">
    <property type="component" value="Unplaced"/>
</dbReference>
<name>A0A914DPJ7_9BILA</name>
<reference evidence="2" key="1">
    <citation type="submission" date="2022-11" db="UniProtKB">
        <authorList>
            <consortium name="WormBaseParasite"/>
        </authorList>
    </citation>
    <scope>IDENTIFICATION</scope>
</reference>
<keyword evidence="1" id="KW-1185">Reference proteome</keyword>
<accession>A0A914DPJ7</accession>
<evidence type="ECO:0000313" key="2">
    <source>
        <dbReference type="WBParaSite" id="ACRNAN_scaffold3124.g31013.t1"/>
    </source>
</evidence>
<protein>
    <submittedName>
        <fullName evidence="2">Uncharacterized protein</fullName>
    </submittedName>
</protein>
<dbReference type="WBParaSite" id="ACRNAN_scaffold3124.g31013.t1">
    <property type="protein sequence ID" value="ACRNAN_scaffold3124.g31013.t1"/>
    <property type="gene ID" value="ACRNAN_scaffold3124.g31013"/>
</dbReference>
<evidence type="ECO:0000313" key="1">
    <source>
        <dbReference type="Proteomes" id="UP000887540"/>
    </source>
</evidence>
<proteinExistence type="predicted"/>
<dbReference type="AlphaFoldDB" id="A0A914DPJ7"/>
<sequence length="132" mass="15276">MPDDMHNFATEVVSEVVTMHRHFGQGGHSQNTGAYLYDDQKICDDINRAFLSEYGGRWFCVAGPHAVFPELPRPPQFIYFEHSAGKGSQKYRIFIYSYDEIGPSASSPPPDYMGRTFYWMAYWISKISHFYL</sequence>
<organism evidence="1 2">
    <name type="scientific">Acrobeloides nanus</name>
    <dbReference type="NCBI Taxonomy" id="290746"/>
    <lineage>
        <taxon>Eukaryota</taxon>
        <taxon>Metazoa</taxon>
        <taxon>Ecdysozoa</taxon>
        <taxon>Nematoda</taxon>
        <taxon>Chromadorea</taxon>
        <taxon>Rhabditida</taxon>
        <taxon>Tylenchina</taxon>
        <taxon>Cephalobomorpha</taxon>
        <taxon>Cephaloboidea</taxon>
        <taxon>Cephalobidae</taxon>
        <taxon>Acrobeloides</taxon>
    </lineage>
</organism>